<dbReference type="Proteomes" id="UP000093757">
    <property type="component" value="Unassembled WGS sequence"/>
</dbReference>
<evidence type="ECO:0000313" key="4">
    <source>
        <dbReference type="Proteomes" id="UP000093757"/>
    </source>
</evidence>
<gene>
    <name evidence="2" type="ORF">A9W98_26785</name>
    <name evidence="3" type="ORF">AWC08_00810</name>
</gene>
<dbReference type="AlphaFoldDB" id="A0A1A6BCT6"/>
<dbReference type="EMBL" id="LQOY01000185">
    <property type="protein sequence ID" value="ORV74964.1"/>
    <property type="molecule type" value="Genomic_DNA"/>
</dbReference>
<dbReference type="Pfam" id="PF00903">
    <property type="entry name" value="Glyoxalase"/>
    <property type="match status" value="1"/>
</dbReference>
<dbReference type="EMBL" id="MAEM01000388">
    <property type="protein sequence ID" value="OBS00096.1"/>
    <property type="molecule type" value="Genomic_DNA"/>
</dbReference>
<feature type="domain" description="VOC" evidence="1">
    <location>
        <begin position="6"/>
        <end position="123"/>
    </location>
</feature>
<proteinExistence type="predicted"/>
<dbReference type="SUPFAM" id="SSF54593">
    <property type="entry name" value="Glyoxalase/Bleomycin resistance protein/Dihydroxybiphenyl dioxygenase"/>
    <property type="match status" value="1"/>
</dbReference>
<evidence type="ECO:0000313" key="3">
    <source>
        <dbReference type="EMBL" id="ORV74964.1"/>
    </source>
</evidence>
<reference evidence="2 4" key="2">
    <citation type="submission" date="2016-06" db="EMBL/GenBank/DDBJ databases">
        <authorList>
            <person name="Kjaerup R.B."/>
            <person name="Dalgaard T.S."/>
            <person name="Juul-Madsen H.R."/>
        </authorList>
    </citation>
    <scope>NUCLEOTIDE SEQUENCE [LARGE SCALE GENOMIC DNA]</scope>
    <source>
        <strain evidence="2 4">1245752.6</strain>
    </source>
</reference>
<evidence type="ECO:0000313" key="5">
    <source>
        <dbReference type="Proteomes" id="UP000193928"/>
    </source>
</evidence>
<dbReference type="InterPro" id="IPR037523">
    <property type="entry name" value="VOC_core"/>
</dbReference>
<sequence>MASPVKLAHVVLKTGQLQTMLDWYCDVLEGRVAFANDLIAFMTYDDEHHRVAFMATGSDVRPTSGHTGLHHVAFTYATLAELLGTYTRLRDKGLTPFWCVNHGPTTSLYFEDPDGNHIELQIDNFQTEADLEKWFASGDFEKNPIGTTFDPDELLERMNAGEAFSDLVKQR</sequence>
<dbReference type="PROSITE" id="PS51819">
    <property type="entry name" value="VOC"/>
    <property type="match status" value="1"/>
</dbReference>
<protein>
    <submittedName>
        <fullName evidence="2">Biphenyl 2,3-dioxygenase</fullName>
    </submittedName>
</protein>
<organism evidence="2 4">
    <name type="scientific">Mycobacterium gordonae</name>
    <dbReference type="NCBI Taxonomy" id="1778"/>
    <lineage>
        <taxon>Bacteria</taxon>
        <taxon>Bacillati</taxon>
        <taxon>Actinomycetota</taxon>
        <taxon>Actinomycetes</taxon>
        <taxon>Mycobacteriales</taxon>
        <taxon>Mycobacteriaceae</taxon>
        <taxon>Mycobacterium</taxon>
    </lineage>
</organism>
<evidence type="ECO:0000259" key="1">
    <source>
        <dbReference type="PROSITE" id="PS51819"/>
    </source>
</evidence>
<reference evidence="3 5" key="1">
    <citation type="submission" date="2016-01" db="EMBL/GenBank/DDBJ databases">
        <title>The new phylogeny of the genus Mycobacterium.</title>
        <authorList>
            <person name="Tarcisio F."/>
            <person name="Conor M."/>
            <person name="Antonella G."/>
            <person name="Elisabetta G."/>
            <person name="Giulia F.S."/>
            <person name="Sara T."/>
            <person name="Anna F."/>
            <person name="Clotilde B."/>
            <person name="Roberto B."/>
            <person name="Veronica D.S."/>
            <person name="Fabio R."/>
            <person name="Monica P."/>
            <person name="Olivier J."/>
            <person name="Enrico T."/>
            <person name="Nicola S."/>
        </authorList>
    </citation>
    <scope>NUCLEOTIDE SEQUENCE [LARGE SCALE GENOMIC DNA]</scope>
    <source>
        <strain evidence="3 5">DSM 44160</strain>
    </source>
</reference>
<keyword evidence="2" id="KW-0560">Oxidoreductase</keyword>
<dbReference type="OrthoDB" id="9804907at2"/>
<dbReference type="InterPro" id="IPR029068">
    <property type="entry name" value="Glyas_Bleomycin-R_OHBP_Dase"/>
</dbReference>
<accession>A0A1A6BCT6</accession>
<comment type="caution">
    <text evidence="2">The sequence shown here is derived from an EMBL/GenBank/DDBJ whole genome shotgun (WGS) entry which is preliminary data.</text>
</comment>
<keyword evidence="2" id="KW-0223">Dioxygenase</keyword>
<dbReference type="RefSeq" id="WP_065135563.1">
    <property type="nucleotide sequence ID" value="NZ_JACKSU010000120.1"/>
</dbReference>
<dbReference type="Proteomes" id="UP000193928">
    <property type="component" value="Unassembled WGS sequence"/>
</dbReference>
<name>A0A1A6BCT6_MYCGO</name>
<dbReference type="Gene3D" id="3.10.180.10">
    <property type="entry name" value="2,3-Dihydroxybiphenyl 1,2-Dioxygenase, domain 1"/>
    <property type="match status" value="1"/>
</dbReference>
<dbReference type="GO" id="GO:0051213">
    <property type="term" value="F:dioxygenase activity"/>
    <property type="evidence" value="ECO:0007669"/>
    <property type="project" value="UniProtKB-KW"/>
</dbReference>
<dbReference type="InterPro" id="IPR004360">
    <property type="entry name" value="Glyas_Fos-R_dOase_dom"/>
</dbReference>
<evidence type="ECO:0000313" key="2">
    <source>
        <dbReference type="EMBL" id="OBS00096.1"/>
    </source>
</evidence>
<keyword evidence="5" id="KW-1185">Reference proteome</keyword>